<feature type="compositionally biased region" description="Low complexity" evidence="1">
    <location>
        <begin position="119"/>
        <end position="136"/>
    </location>
</feature>
<dbReference type="Pfam" id="PF20516">
    <property type="entry name" value="PDDEXK_12"/>
    <property type="match status" value="1"/>
</dbReference>
<dbReference type="EMBL" id="JAGMUU010000058">
    <property type="protein sequence ID" value="KAH7111029.1"/>
    <property type="molecule type" value="Genomic_DNA"/>
</dbReference>
<evidence type="ECO:0000313" key="4">
    <source>
        <dbReference type="Proteomes" id="UP000717696"/>
    </source>
</evidence>
<accession>A0A9P9D255</accession>
<evidence type="ECO:0000259" key="2">
    <source>
        <dbReference type="Pfam" id="PF20516"/>
    </source>
</evidence>
<name>A0A9P9D255_9HYPO</name>
<feature type="region of interest" description="Disordered" evidence="1">
    <location>
        <begin position="13"/>
        <end position="145"/>
    </location>
</feature>
<protein>
    <recommendedName>
        <fullName evidence="2">PD-(D/E)XK nuclease-like domain-containing protein</fullName>
    </recommendedName>
</protein>
<sequence length="449" mass="51099">MIIEDIRYWLQCVDQSPPRPDDDDELRDSDSTRPRKRARIEHGSPRTLLPTPSPSTTPSTGHKHTEIDIQAMSSPRKRQRDDGLGLDNLDDFDTNAIDATPRPRRTPRRPDWADEDSQRSPSVSSSRASSSISHRSSPTKQYRNAELQDTGFRTASFAVNATRQPASLQALRRELTSISYGDGIFPHHLREQLKDACFPDSAFRSHQDQPQGPQWRCPSPEFVHALLERAAQCLINHEGESSWNLEIHHPLLAWVFRPTDRRHGLLDYRYCTSAQVISHYKPKNAPSKMVDFCIMARPDADSPEQHAIQALCRNRPGLTINHTDWGDLCKNPIAISVETKRQGEHWDKAVLQMGTWHASQWRSLSWGRRQTPSSLEFLPGIIIQGHDWLFVATTRESNGAVLYSSVRIGDTETEFGIYKLLVALQCLKQWVENTYWPLFKSDVLGISGT</sequence>
<dbReference type="Proteomes" id="UP000717696">
    <property type="component" value="Unassembled WGS sequence"/>
</dbReference>
<dbReference type="InterPro" id="IPR046797">
    <property type="entry name" value="PDDEXK_12"/>
</dbReference>
<proteinExistence type="predicted"/>
<feature type="compositionally biased region" description="Low complexity" evidence="1">
    <location>
        <begin position="45"/>
        <end position="60"/>
    </location>
</feature>
<dbReference type="OrthoDB" id="4161186at2759"/>
<reference evidence="3" key="1">
    <citation type="journal article" date="2021" name="Nat. Commun.">
        <title>Genetic determinants of endophytism in the Arabidopsis root mycobiome.</title>
        <authorList>
            <person name="Mesny F."/>
            <person name="Miyauchi S."/>
            <person name="Thiergart T."/>
            <person name="Pickel B."/>
            <person name="Atanasova L."/>
            <person name="Karlsson M."/>
            <person name="Huettel B."/>
            <person name="Barry K.W."/>
            <person name="Haridas S."/>
            <person name="Chen C."/>
            <person name="Bauer D."/>
            <person name="Andreopoulos W."/>
            <person name="Pangilinan J."/>
            <person name="LaButti K."/>
            <person name="Riley R."/>
            <person name="Lipzen A."/>
            <person name="Clum A."/>
            <person name="Drula E."/>
            <person name="Henrissat B."/>
            <person name="Kohler A."/>
            <person name="Grigoriev I.V."/>
            <person name="Martin F.M."/>
            <person name="Hacquard S."/>
        </authorList>
    </citation>
    <scope>NUCLEOTIDE SEQUENCE</scope>
    <source>
        <strain evidence="3">MPI-CAGE-AT-0021</strain>
    </source>
</reference>
<feature type="domain" description="PD-(D/E)XK nuclease-like" evidence="2">
    <location>
        <begin position="195"/>
        <end position="436"/>
    </location>
</feature>
<evidence type="ECO:0000256" key="1">
    <source>
        <dbReference type="SAM" id="MobiDB-lite"/>
    </source>
</evidence>
<keyword evidence="4" id="KW-1185">Reference proteome</keyword>
<comment type="caution">
    <text evidence="3">The sequence shown here is derived from an EMBL/GenBank/DDBJ whole genome shotgun (WGS) entry which is preliminary data.</text>
</comment>
<feature type="compositionally biased region" description="Basic and acidic residues" evidence="1">
    <location>
        <begin position="108"/>
        <end position="118"/>
    </location>
</feature>
<organism evidence="3 4">
    <name type="scientific">Dactylonectria estremocensis</name>
    <dbReference type="NCBI Taxonomy" id="1079267"/>
    <lineage>
        <taxon>Eukaryota</taxon>
        <taxon>Fungi</taxon>
        <taxon>Dikarya</taxon>
        <taxon>Ascomycota</taxon>
        <taxon>Pezizomycotina</taxon>
        <taxon>Sordariomycetes</taxon>
        <taxon>Hypocreomycetidae</taxon>
        <taxon>Hypocreales</taxon>
        <taxon>Nectriaceae</taxon>
        <taxon>Dactylonectria</taxon>
    </lineage>
</organism>
<dbReference type="AlphaFoldDB" id="A0A9P9D255"/>
<evidence type="ECO:0000313" key="3">
    <source>
        <dbReference type="EMBL" id="KAH7111029.1"/>
    </source>
</evidence>
<gene>
    <name evidence="3" type="ORF">B0J13DRAFT_273269</name>
</gene>